<keyword evidence="2" id="KW-1185">Reference proteome</keyword>
<dbReference type="SUPFAM" id="SSF52343">
    <property type="entry name" value="Ferredoxin reductase-like, C-terminal NADP-linked domain"/>
    <property type="match status" value="1"/>
</dbReference>
<evidence type="ECO:0000313" key="1">
    <source>
        <dbReference type="EMBL" id="KAJ3037540.1"/>
    </source>
</evidence>
<dbReference type="Gene3D" id="3.40.50.80">
    <property type="entry name" value="Nucleotide-binding domain of ferredoxin-NADP reductase (FNR) module"/>
    <property type="match status" value="1"/>
</dbReference>
<gene>
    <name evidence="1" type="ORF">HK097_003472</name>
</gene>
<dbReference type="EMBL" id="JADGJD010001819">
    <property type="protein sequence ID" value="KAJ3037540.1"/>
    <property type="molecule type" value="Genomic_DNA"/>
</dbReference>
<comment type="caution">
    <text evidence="1">The sequence shown here is derived from an EMBL/GenBank/DDBJ whole genome shotgun (WGS) entry which is preliminary data.</text>
</comment>
<proteinExistence type="predicted"/>
<dbReference type="Proteomes" id="UP001212841">
    <property type="component" value="Unassembled WGS sequence"/>
</dbReference>
<dbReference type="InterPro" id="IPR039261">
    <property type="entry name" value="FNR_nucleotide-bd"/>
</dbReference>
<organism evidence="1 2">
    <name type="scientific">Rhizophlyctis rosea</name>
    <dbReference type="NCBI Taxonomy" id="64517"/>
    <lineage>
        <taxon>Eukaryota</taxon>
        <taxon>Fungi</taxon>
        <taxon>Fungi incertae sedis</taxon>
        <taxon>Chytridiomycota</taxon>
        <taxon>Chytridiomycota incertae sedis</taxon>
        <taxon>Chytridiomycetes</taxon>
        <taxon>Rhizophlyctidales</taxon>
        <taxon>Rhizophlyctidaceae</taxon>
        <taxon>Rhizophlyctis</taxon>
    </lineage>
</organism>
<dbReference type="AlphaFoldDB" id="A0AAD5WX76"/>
<reference evidence="1" key="1">
    <citation type="submission" date="2020-05" db="EMBL/GenBank/DDBJ databases">
        <title>Phylogenomic resolution of chytrid fungi.</title>
        <authorList>
            <person name="Stajich J.E."/>
            <person name="Amses K."/>
            <person name="Simmons R."/>
            <person name="Seto K."/>
            <person name="Myers J."/>
            <person name="Bonds A."/>
            <person name="Quandt C.A."/>
            <person name="Barry K."/>
            <person name="Liu P."/>
            <person name="Grigoriev I."/>
            <person name="Longcore J.E."/>
            <person name="James T.Y."/>
        </authorList>
    </citation>
    <scope>NUCLEOTIDE SEQUENCE</scope>
    <source>
        <strain evidence="1">JEL0318</strain>
    </source>
</reference>
<evidence type="ECO:0000313" key="2">
    <source>
        <dbReference type="Proteomes" id="UP001212841"/>
    </source>
</evidence>
<sequence>MKPARYVYERIWEDRDELAKLFVEGAGRVYVCGSNRLSKSAQEVCIRIVRERNGVSEQEAKEWFEKQKGLRSIETIKFGAAVAASENVVGAEDP</sequence>
<accession>A0AAD5WX76</accession>
<name>A0AAD5WX76_9FUNG</name>
<protein>
    <submittedName>
        <fullName evidence="1">Uncharacterized protein</fullName>
    </submittedName>
</protein>